<evidence type="ECO:0000256" key="3">
    <source>
        <dbReference type="ARBA" id="ARBA00022827"/>
    </source>
</evidence>
<dbReference type="RefSeq" id="XP_024726891.1">
    <property type="nucleotide sequence ID" value="XM_024876356.1"/>
</dbReference>
<keyword evidence="5" id="KW-0812">Transmembrane</keyword>
<dbReference type="PANTHER" id="PTHR42877">
    <property type="entry name" value="L-ORNITHINE N(5)-MONOOXYGENASE-RELATED"/>
    <property type="match status" value="1"/>
</dbReference>
<dbReference type="EMBL" id="KZ613914">
    <property type="protein sequence ID" value="PMD49987.1"/>
    <property type="molecule type" value="Genomic_DNA"/>
</dbReference>
<dbReference type="GO" id="GO:0004499">
    <property type="term" value="F:N,N-dimethylaniline monooxygenase activity"/>
    <property type="evidence" value="ECO:0007669"/>
    <property type="project" value="InterPro"/>
</dbReference>
<keyword evidence="7" id="KW-1185">Reference proteome</keyword>
<dbReference type="Proteomes" id="UP000235371">
    <property type="component" value="Unassembled WGS sequence"/>
</dbReference>
<accession>A0A2J6SGX0</accession>
<dbReference type="InterPro" id="IPR036188">
    <property type="entry name" value="FAD/NAD-bd_sf"/>
</dbReference>
<keyword evidence="2" id="KW-0285">Flavoprotein</keyword>
<reference evidence="6 7" key="1">
    <citation type="submission" date="2016-04" db="EMBL/GenBank/DDBJ databases">
        <title>A degradative enzymes factory behind the ericoid mycorrhizal symbiosis.</title>
        <authorList>
            <consortium name="DOE Joint Genome Institute"/>
            <person name="Martino E."/>
            <person name="Morin E."/>
            <person name="Grelet G."/>
            <person name="Kuo A."/>
            <person name="Kohler A."/>
            <person name="Daghino S."/>
            <person name="Barry K."/>
            <person name="Choi C."/>
            <person name="Cichocki N."/>
            <person name="Clum A."/>
            <person name="Copeland A."/>
            <person name="Hainaut M."/>
            <person name="Haridas S."/>
            <person name="Labutti K."/>
            <person name="Lindquist E."/>
            <person name="Lipzen A."/>
            <person name="Khouja H.-R."/>
            <person name="Murat C."/>
            <person name="Ohm R."/>
            <person name="Olson A."/>
            <person name="Spatafora J."/>
            <person name="Veneault-Fourrey C."/>
            <person name="Henrissat B."/>
            <person name="Grigoriev I."/>
            <person name="Martin F."/>
            <person name="Perotto S."/>
        </authorList>
    </citation>
    <scope>NUCLEOTIDE SEQUENCE [LARGE SCALE GENOMIC DNA]</scope>
    <source>
        <strain evidence="6 7">E</strain>
    </source>
</reference>
<dbReference type="GO" id="GO:0050660">
    <property type="term" value="F:flavin adenine dinucleotide binding"/>
    <property type="evidence" value="ECO:0007669"/>
    <property type="project" value="InterPro"/>
</dbReference>
<keyword evidence="5" id="KW-1133">Transmembrane helix</keyword>
<organism evidence="6 7">
    <name type="scientific">Hyaloscypha bicolor E</name>
    <dbReference type="NCBI Taxonomy" id="1095630"/>
    <lineage>
        <taxon>Eukaryota</taxon>
        <taxon>Fungi</taxon>
        <taxon>Dikarya</taxon>
        <taxon>Ascomycota</taxon>
        <taxon>Pezizomycotina</taxon>
        <taxon>Leotiomycetes</taxon>
        <taxon>Helotiales</taxon>
        <taxon>Hyaloscyphaceae</taxon>
        <taxon>Hyaloscypha</taxon>
        <taxon>Hyaloscypha bicolor</taxon>
    </lineage>
</organism>
<proteinExistence type="inferred from homology"/>
<dbReference type="PANTHER" id="PTHR42877:SF4">
    <property type="entry name" value="FAD_NAD(P)-BINDING DOMAIN-CONTAINING PROTEIN-RELATED"/>
    <property type="match status" value="1"/>
</dbReference>
<dbReference type="OrthoDB" id="74360at2759"/>
<feature type="transmembrane region" description="Helical" evidence="5">
    <location>
        <begin position="545"/>
        <end position="566"/>
    </location>
</feature>
<dbReference type="GeneID" id="36584435"/>
<dbReference type="GO" id="GO:0050661">
    <property type="term" value="F:NADP binding"/>
    <property type="evidence" value="ECO:0007669"/>
    <property type="project" value="InterPro"/>
</dbReference>
<dbReference type="InterPro" id="IPR051209">
    <property type="entry name" value="FAD-bind_Monooxygenase_sf"/>
</dbReference>
<evidence type="ECO:0000256" key="2">
    <source>
        <dbReference type="ARBA" id="ARBA00022630"/>
    </source>
</evidence>
<dbReference type="Gene3D" id="3.50.50.60">
    <property type="entry name" value="FAD/NAD(P)-binding domain"/>
    <property type="match status" value="2"/>
</dbReference>
<dbReference type="PRINTS" id="PR00411">
    <property type="entry name" value="PNDRDTASEI"/>
</dbReference>
<name>A0A2J6SGX0_9HELO</name>
<evidence type="ECO:0000256" key="5">
    <source>
        <dbReference type="SAM" id="Phobius"/>
    </source>
</evidence>
<keyword evidence="5" id="KW-0472">Membrane</keyword>
<dbReference type="SUPFAM" id="SSF51905">
    <property type="entry name" value="FAD/NAD(P)-binding domain"/>
    <property type="match status" value="2"/>
</dbReference>
<dbReference type="InParanoid" id="A0A2J6SGX0"/>
<evidence type="ECO:0000313" key="7">
    <source>
        <dbReference type="Proteomes" id="UP000235371"/>
    </source>
</evidence>
<keyword evidence="6" id="KW-0503">Monooxygenase</keyword>
<dbReference type="Pfam" id="PF00743">
    <property type="entry name" value="FMO-like"/>
    <property type="match status" value="1"/>
</dbReference>
<comment type="similarity">
    <text evidence="1">Belongs to the FAD-binding monooxygenase family.</text>
</comment>
<evidence type="ECO:0000256" key="4">
    <source>
        <dbReference type="ARBA" id="ARBA00023002"/>
    </source>
</evidence>
<evidence type="ECO:0000256" key="1">
    <source>
        <dbReference type="ARBA" id="ARBA00010139"/>
    </source>
</evidence>
<sequence>MERSADWPRKTVGNNDFTESDAVIIGAGFSGMCIAIKLIEKGIRHFIIIEKSDGFGGTWKDNKYPGACCDILSHLYCYSFEQNPNWSRLYPGQEEILNYQKAVASKYGLYQHVRFSTTANEAHWDNETKKWKVSVKVSGGKEAEFGKAYILTTDFLISGVGQLNEPYSPDLPGSTDFQGKTMHSARWDWSYNFRGKRVAIIGNGATAIQIVPEVAKCASHLTVFQRTPNWLMPRMDQNVSELKKSMLRNVPFLLRRMRADIMDGRESYFQAIIQRHSAESAELTKMCEGYMKTQLADRPDLWSKLTPNYPPGCKRLLLSDDYYQALRLPNVKLETRRIRRLTRDGIHVSVHGRGEAEDYLDVDLIVYATGFRTKEFLYPMKVYGLQNRSTDDIWKSGARALYGVSVESLPNFAMAYGPNTNLGHNSIILMIEAQARFMVTLIEVVIKARQQGQTLSITPKAARIQNWNKKLQKELVTSSFADPRCTSWYKTEDGLITNNWSGTVIEYQKLLSNIDWSDFELEGTAAKRLAGRKIEIGRVVEETSISFRTLAFIILSGLAVASGIVLKYNPRTNFF</sequence>
<evidence type="ECO:0000313" key="6">
    <source>
        <dbReference type="EMBL" id="PMD49987.1"/>
    </source>
</evidence>
<keyword evidence="3" id="KW-0274">FAD</keyword>
<protein>
    <submittedName>
        <fullName evidence="6">Putative flavin-binding monooxygenase</fullName>
    </submittedName>
</protein>
<dbReference type="InterPro" id="IPR020946">
    <property type="entry name" value="Flavin_mOase-like"/>
</dbReference>
<dbReference type="AlphaFoldDB" id="A0A2J6SGX0"/>
<keyword evidence="4" id="KW-0560">Oxidoreductase</keyword>
<gene>
    <name evidence="6" type="ORF">K444DRAFT_548181</name>
</gene>